<keyword evidence="1" id="KW-0812">Transmembrane</keyword>
<evidence type="ECO:0000313" key="2">
    <source>
        <dbReference type="EMBL" id="MCX7578847.1"/>
    </source>
</evidence>
<evidence type="ECO:0000256" key="1">
    <source>
        <dbReference type="SAM" id="Phobius"/>
    </source>
</evidence>
<dbReference type="RefSeq" id="WP_223321109.1">
    <property type="nucleotide sequence ID" value="NZ_QVOQ01000009.1"/>
</dbReference>
<name>A0A9X3E9J5_9LACO</name>
<evidence type="ECO:0000313" key="3">
    <source>
        <dbReference type="Proteomes" id="UP001080333"/>
    </source>
</evidence>
<gene>
    <name evidence="2" type="ORF">D0502_05530</name>
</gene>
<reference evidence="2" key="1">
    <citation type="submission" date="2018-08" db="EMBL/GenBank/DDBJ databases">
        <title>Draft genome sequences of Leuconostoc spp. and Weissella spp. with biocontrol potential.</title>
        <authorList>
            <person name="Lo R."/>
            <person name="Ho V.T.T."/>
            <person name="Turner M.S."/>
        </authorList>
    </citation>
    <scope>NUCLEOTIDE SEQUENCE</scope>
    <source>
        <strain evidence="2">156</strain>
    </source>
</reference>
<accession>A0A9X3E9J5</accession>
<protein>
    <submittedName>
        <fullName evidence="2">Uncharacterized protein</fullName>
    </submittedName>
</protein>
<dbReference type="AlphaFoldDB" id="A0A9X3E9J5"/>
<organism evidence="2 3">
    <name type="scientific">Leuconostoc falkenbergense</name>
    <dbReference type="NCBI Taxonomy" id="2766470"/>
    <lineage>
        <taxon>Bacteria</taxon>
        <taxon>Bacillati</taxon>
        <taxon>Bacillota</taxon>
        <taxon>Bacilli</taxon>
        <taxon>Lactobacillales</taxon>
        <taxon>Lactobacillaceae</taxon>
        <taxon>Leuconostoc</taxon>
    </lineage>
</organism>
<keyword evidence="1" id="KW-0472">Membrane</keyword>
<sequence length="127" mass="13272">MKEKFIPPLDEIAAKIAGIGVPALILVMAIGATGYVGAAAVTTALAALGPGGMVGGVITLLASGTIVSAVTKYGIDSVFNAVVKELLKKGETKQDIINKIQKYPISKSQKLKMKEMVENYHSPSEKD</sequence>
<dbReference type="EMBL" id="QVOQ01000009">
    <property type="protein sequence ID" value="MCX7578847.1"/>
    <property type="molecule type" value="Genomic_DNA"/>
</dbReference>
<dbReference type="Proteomes" id="UP001080333">
    <property type="component" value="Unassembled WGS sequence"/>
</dbReference>
<comment type="caution">
    <text evidence="2">The sequence shown here is derived from an EMBL/GenBank/DDBJ whole genome shotgun (WGS) entry which is preliminary data.</text>
</comment>
<proteinExistence type="predicted"/>
<feature type="transmembrane region" description="Helical" evidence="1">
    <location>
        <begin position="12"/>
        <end position="32"/>
    </location>
</feature>
<feature type="transmembrane region" description="Helical" evidence="1">
    <location>
        <begin position="38"/>
        <end position="62"/>
    </location>
</feature>
<keyword evidence="1" id="KW-1133">Transmembrane helix</keyword>